<keyword evidence="4" id="KW-1185">Reference proteome</keyword>
<organism evidence="3 4">
    <name type="scientific">Hymenobacter aranciens</name>
    <dbReference type="NCBI Taxonomy" id="3063996"/>
    <lineage>
        <taxon>Bacteria</taxon>
        <taxon>Pseudomonadati</taxon>
        <taxon>Bacteroidota</taxon>
        <taxon>Cytophagia</taxon>
        <taxon>Cytophagales</taxon>
        <taxon>Hymenobacteraceae</taxon>
        <taxon>Hymenobacter</taxon>
    </lineage>
</organism>
<feature type="chain" id="PRO_5046431201" evidence="2">
    <location>
        <begin position="20"/>
        <end position="184"/>
    </location>
</feature>
<proteinExistence type="predicted"/>
<feature type="compositionally biased region" description="Polar residues" evidence="1">
    <location>
        <begin position="70"/>
        <end position="80"/>
    </location>
</feature>
<feature type="region of interest" description="Disordered" evidence="1">
    <location>
        <begin position="55"/>
        <end position="184"/>
    </location>
</feature>
<dbReference type="EMBL" id="JAUQSY010000004">
    <property type="protein sequence ID" value="MDO7874536.1"/>
    <property type="molecule type" value="Genomic_DNA"/>
</dbReference>
<reference evidence="3" key="1">
    <citation type="submission" date="2023-07" db="EMBL/GenBank/DDBJ databases">
        <authorList>
            <person name="Kim M.K."/>
        </authorList>
    </citation>
    <scope>NUCLEOTIDE SEQUENCE</scope>
    <source>
        <strain evidence="3">ASUV-10-1</strain>
    </source>
</reference>
<comment type="caution">
    <text evidence="3">The sequence shown here is derived from an EMBL/GenBank/DDBJ whole genome shotgun (WGS) entry which is preliminary data.</text>
</comment>
<evidence type="ECO:0000313" key="4">
    <source>
        <dbReference type="Proteomes" id="UP001176429"/>
    </source>
</evidence>
<dbReference type="RefSeq" id="WP_305005852.1">
    <property type="nucleotide sequence ID" value="NZ_JAUQSY010000004.1"/>
</dbReference>
<protein>
    <submittedName>
        <fullName evidence="3">Uncharacterized protein</fullName>
    </submittedName>
</protein>
<accession>A0ABT9B8D1</accession>
<evidence type="ECO:0000256" key="2">
    <source>
        <dbReference type="SAM" id="SignalP"/>
    </source>
</evidence>
<evidence type="ECO:0000256" key="1">
    <source>
        <dbReference type="SAM" id="MobiDB-lite"/>
    </source>
</evidence>
<feature type="compositionally biased region" description="Basic residues" evidence="1">
    <location>
        <begin position="107"/>
        <end position="170"/>
    </location>
</feature>
<keyword evidence="2" id="KW-0732">Signal</keyword>
<sequence length="184" mass="19912">MKQLLALFAIILTVSSAHAQADKTPAVTKLPGEEKLSIRERAERDFLMPVRRKQIAADAPKAANEDITASPETDANNVTAHANAPVTDEVRTVEEAAAPARDTRIVHSTRAHAARRVHHTTRSTHAKSSSKKHSTHSSKKSSSKAHSKSSSKKSSTKKASSKKSSAHKSSKSSSAKKSSHKRRR</sequence>
<feature type="signal peptide" evidence="2">
    <location>
        <begin position="1"/>
        <end position="19"/>
    </location>
</feature>
<evidence type="ECO:0000313" key="3">
    <source>
        <dbReference type="EMBL" id="MDO7874536.1"/>
    </source>
</evidence>
<dbReference type="Proteomes" id="UP001176429">
    <property type="component" value="Unassembled WGS sequence"/>
</dbReference>
<name>A0ABT9B8D1_9BACT</name>
<gene>
    <name evidence="3" type="ORF">Q5H93_07320</name>
</gene>